<evidence type="ECO:0000313" key="1">
    <source>
        <dbReference type="EMBL" id="CAI9729791.1"/>
    </source>
</evidence>
<keyword evidence="2" id="KW-1185">Reference proteome</keyword>
<dbReference type="Proteomes" id="UP001162480">
    <property type="component" value="Chromosome 11"/>
</dbReference>
<dbReference type="EMBL" id="OX597824">
    <property type="protein sequence ID" value="CAI9729791.1"/>
    <property type="molecule type" value="Genomic_DNA"/>
</dbReference>
<proteinExistence type="predicted"/>
<gene>
    <name evidence="1" type="ORF">OCTVUL_1B009259</name>
</gene>
<name>A0AA36B9Z3_OCTVU</name>
<dbReference type="AlphaFoldDB" id="A0AA36B9Z3"/>
<sequence>MTPSGLVIKLLGLKPFLKWTPLYVYELHFRFESQVSSAQLKSRTPVLSLRGGCCASYGGSFGGCGDSTCSDGIGSCTGGIEGSDTGIGRCITGINSCNEESSDWMNVEDFLGLVKSGRCGILLTFILRIWEEIV</sequence>
<organism evidence="1 2">
    <name type="scientific">Octopus vulgaris</name>
    <name type="common">Common octopus</name>
    <dbReference type="NCBI Taxonomy" id="6645"/>
    <lineage>
        <taxon>Eukaryota</taxon>
        <taxon>Metazoa</taxon>
        <taxon>Spiralia</taxon>
        <taxon>Lophotrochozoa</taxon>
        <taxon>Mollusca</taxon>
        <taxon>Cephalopoda</taxon>
        <taxon>Coleoidea</taxon>
        <taxon>Octopodiformes</taxon>
        <taxon>Octopoda</taxon>
        <taxon>Incirrata</taxon>
        <taxon>Octopodidae</taxon>
        <taxon>Octopus</taxon>
    </lineage>
</organism>
<protein>
    <submittedName>
        <fullName evidence="1">Uncharacterized protein</fullName>
    </submittedName>
</protein>
<reference evidence="1" key="1">
    <citation type="submission" date="2023-08" db="EMBL/GenBank/DDBJ databases">
        <authorList>
            <person name="Alioto T."/>
            <person name="Alioto T."/>
            <person name="Gomez Garrido J."/>
        </authorList>
    </citation>
    <scope>NUCLEOTIDE SEQUENCE</scope>
</reference>
<accession>A0AA36B9Z3</accession>
<evidence type="ECO:0000313" key="2">
    <source>
        <dbReference type="Proteomes" id="UP001162480"/>
    </source>
</evidence>